<dbReference type="EMBL" id="LACB01000420">
    <property type="protein sequence ID" value="KAJ9483543.1"/>
    <property type="molecule type" value="Genomic_DNA"/>
</dbReference>
<sequence>MNENRVKRALVKLLIPLFFRPKPPPKVTDRQSNLFELRTCRSSVVTRVAHHWSLCISQFHIPNPVSSP</sequence>
<evidence type="ECO:0000313" key="1">
    <source>
        <dbReference type="EMBL" id="KAJ9483543.1"/>
    </source>
</evidence>
<dbReference type="Proteomes" id="UP001227192">
    <property type="component" value="Unassembled WGS sequence"/>
</dbReference>
<reference evidence="1" key="1">
    <citation type="submission" date="2015-06" db="EMBL/GenBank/DDBJ databases">
        <authorList>
            <person name="Nguyen H."/>
        </authorList>
    </citation>
    <scope>NUCLEOTIDE SEQUENCE</scope>
    <source>
        <strain evidence="1">DAOM 180753</strain>
    </source>
</reference>
<dbReference type="AlphaFoldDB" id="A0AAI9TAK7"/>
<name>A0AAI9TAK7_PENTH</name>
<organism evidence="1 2">
    <name type="scientific">Penicillium thymicola</name>
    <dbReference type="NCBI Taxonomy" id="293382"/>
    <lineage>
        <taxon>Eukaryota</taxon>
        <taxon>Fungi</taxon>
        <taxon>Dikarya</taxon>
        <taxon>Ascomycota</taxon>
        <taxon>Pezizomycotina</taxon>
        <taxon>Eurotiomycetes</taxon>
        <taxon>Eurotiomycetidae</taxon>
        <taxon>Eurotiales</taxon>
        <taxon>Aspergillaceae</taxon>
        <taxon>Penicillium</taxon>
    </lineage>
</organism>
<gene>
    <name evidence="1" type="ORF">VN97_g9856</name>
</gene>
<accession>A0AAI9TAK7</accession>
<protein>
    <submittedName>
        <fullName evidence="1">Uncharacterized protein</fullName>
    </submittedName>
</protein>
<keyword evidence="2" id="KW-1185">Reference proteome</keyword>
<reference evidence="1" key="2">
    <citation type="journal article" date="2016" name="Fungal Biol.">
        <title>Ochratoxin A production by Penicillium thymicola.</title>
        <authorList>
            <person name="Nguyen H.D.T."/>
            <person name="McMullin D.R."/>
            <person name="Ponomareva E."/>
            <person name="Riley R."/>
            <person name="Pomraning K.R."/>
            <person name="Baker S.E."/>
            <person name="Seifert K.A."/>
        </authorList>
    </citation>
    <scope>NUCLEOTIDE SEQUENCE</scope>
    <source>
        <strain evidence="1">DAOM 180753</strain>
    </source>
</reference>
<proteinExistence type="predicted"/>
<comment type="caution">
    <text evidence="1">The sequence shown here is derived from an EMBL/GenBank/DDBJ whole genome shotgun (WGS) entry which is preliminary data.</text>
</comment>
<evidence type="ECO:0000313" key="2">
    <source>
        <dbReference type="Proteomes" id="UP001227192"/>
    </source>
</evidence>